<feature type="non-terminal residue" evidence="1">
    <location>
        <position position="57"/>
    </location>
</feature>
<dbReference type="Proteomes" id="UP000499080">
    <property type="component" value="Unassembled WGS sequence"/>
</dbReference>
<dbReference type="EMBL" id="BGPR01266052">
    <property type="protein sequence ID" value="GBM85413.1"/>
    <property type="molecule type" value="Genomic_DNA"/>
</dbReference>
<evidence type="ECO:0000313" key="2">
    <source>
        <dbReference type="Proteomes" id="UP000499080"/>
    </source>
</evidence>
<proteinExistence type="predicted"/>
<accession>A0A4Y2J594</accession>
<gene>
    <name evidence="1" type="ORF">AVEN_262348_1</name>
</gene>
<sequence>MVAEDETKMLQRKRRICTCPSKKRRMTKYMSNYCNQVICEEHNFKRLPRMQTLLFTT</sequence>
<name>A0A4Y2J594_ARAVE</name>
<dbReference type="AlphaFoldDB" id="A0A4Y2J594"/>
<organism evidence="1 2">
    <name type="scientific">Araneus ventricosus</name>
    <name type="common">Orbweaver spider</name>
    <name type="synonym">Epeira ventricosa</name>
    <dbReference type="NCBI Taxonomy" id="182803"/>
    <lineage>
        <taxon>Eukaryota</taxon>
        <taxon>Metazoa</taxon>
        <taxon>Ecdysozoa</taxon>
        <taxon>Arthropoda</taxon>
        <taxon>Chelicerata</taxon>
        <taxon>Arachnida</taxon>
        <taxon>Araneae</taxon>
        <taxon>Araneomorphae</taxon>
        <taxon>Entelegynae</taxon>
        <taxon>Araneoidea</taxon>
        <taxon>Araneidae</taxon>
        <taxon>Araneus</taxon>
    </lineage>
</organism>
<protein>
    <submittedName>
        <fullName evidence="1">Uncharacterized protein</fullName>
    </submittedName>
</protein>
<evidence type="ECO:0000313" key="1">
    <source>
        <dbReference type="EMBL" id="GBM85413.1"/>
    </source>
</evidence>
<reference evidence="1 2" key="1">
    <citation type="journal article" date="2019" name="Sci. Rep.">
        <title>Orb-weaving spider Araneus ventricosus genome elucidates the spidroin gene catalogue.</title>
        <authorList>
            <person name="Kono N."/>
            <person name="Nakamura H."/>
            <person name="Ohtoshi R."/>
            <person name="Moran D.A.P."/>
            <person name="Shinohara A."/>
            <person name="Yoshida Y."/>
            <person name="Fujiwara M."/>
            <person name="Mori M."/>
            <person name="Tomita M."/>
            <person name="Arakawa K."/>
        </authorList>
    </citation>
    <scope>NUCLEOTIDE SEQUENCE [LARGE SCALE GENOMIC DNA]</scope>
</reference>
<keyword evidence="2" id="KW-1185">Reference proteome</keyword>
<comment type="caution">
    <text evidence="1">The sequence shown here is derived from an EMBL/GenBank/DDBJ whole genome shotgun (WGS) entry which is preliminary data.</text>
</comment>